<reference evidence="1 2" key="1">
    <citation type="submission" date="2019-06" db="EMBL/GenBank/DDBJ databases">
        <title>Draft genome sequence of the filamentous fungus Phialemoniopsis curvata isolated from diesel fuel.</title>
        <authorList>
            <person name="Varaljay V.A."/>
            <person name="Lyon W.J."/>
            <person name="Crouch A.L."/>
            <person name="Drake C.E."/>
            <person name="Hollomon J.M."/>
            <person name="Nadeau L.J."/>
            <person name="Nunn H.S."/>
            <person name="Stevenson B.S."/>
            <person name="Bojanowski C.L."/>
            <person name="Crookes-Goodson W.J."/>
        </authorList>
    </citation>
    <scope>NUCLEOTIDE SEQUENCE [LARGE SCALE GENOMIC DNA]</scope>
    <source>
        <strain evidence="1 2">D216</strain>
    </source>
</reference>
<dbReference type="RefSeq" id="XP_030994427.1">
    <property type="nucleotide sequence ID" value="XM_031143845.1"/>
</dbReference>
<dbReference type="GeneID" id="41968340"/>
<dbReference type="AlphaFoldDB" id="A0A507B106"/>
<dbReference type="STRING" id="1093900.A0A507B106"/>
<comment type="caution">
    <text evidence="1">The sequence shown here is derived from an EMBL/GenBank/DDBJ whole genome shotgun (WGS) entry which is preliminary data.</text>
</comment>
<dbReference type="PANTHER" id="PTHR47784">
    <property type="entry name" value="STEROL UPTAKE CONTROL PROTEIN 2"/>
    <property type="match status" value="1"/>
</dbReference>
<keyword evidence="2" id="KW-1185">Reference proteome</keyword>
<protein>
    <submittedName>
        <fullName evidence="1">Uncharacterized protein</fullName>
    </submittedName>
</protein>
<dbReference type="PANTHER" id="PTHR47784:SF5">
    <property type="entry name" value="STEROL UPTAKE CONTROL PROTEIN 2"/>
    <property type="match status" value="1"/>
</dbReference>
<dbReference type="OrthoDB" id="3546279at2759"/>
<proteinExistence type="predicted"/>
<gene>
    <name evidence="1" type="ORF">E0L32_000893</name>
</gene>
<organism evidence="1 2">
    <name type="scientific">Thyridium curvatum</name>
    <dbReference type="NCBI Taxonomy" id="1093900"/>
    <lineage>
        <taxon>Eukaryota</taxon>
        <taxon>Fungi</taxon>
        <taxon>Dikarya</taxon>
        <taxon>Ascomycota</taxon>
        <taxon>Pezizomycotina</taxon>
        <taxon>Sordariomycetes</taxon>
        <taxon>Sordariomycetidae</taxon>
        <taxon>Thyridiales</taxon>
        <taxon>Thyridiaceae</taxon>
        <taxon>Thyridium</taxon>
    </lineage>
</organism>
<dbReference type="InParanoid" id="A0A507B106"/>
<evidence type="ECO:0000313" key="2">
    <source>
        <dbReference type="Proteomes" id="UP000319257"/>
    </source>
</evidence>
<dbReference type="GO" id="GO:0001228">
    <property type="term" value="F:DNA-binding transcription activator activity, RNA polymerase II-specific"/>
    <property type="evidence" value="ECO:0007669"/>
    <property type="project" value="TreeGrafter"/>
</dbReference>
<accession>A0A507B106</accession>
<dbReference type="Proteomes" id="UP000319257">
    <property type="component" value="Unassembled WGS sequence"/>
</dbReference>
<sequence length="278" mass="31483">MHGLLAVSALHYADFHPAERAEYHVISTHYSTLALEKFRALINDLSEDNCETYFLFASLIYTLSLCNVARPAAVLTTHDVSQSFQLLKGLRLIIDYKPLEQWLTNAPLGNMLRCASESLSPAPTALSPAPRASSLEPANPFHARLDKLQHLARQLPRSLELINPQSATFLSLECLRNTHLDCRRVADIHAAPHIWSWPIIIPSVFLDMIDSGHPIAIIILAHFAALSWPYEHKEWASHGWSKSIMGLAERTLDEEWSEWIVWPKRSLEERVPVDAMEE</sequence>
<name>A0A507B106_9PEZI</name>
<dbReference type="InterPro" id="IPR053157">
    <property type="entry name" value="Sterol_Uptake_Regulator"/>
</dbReference>
<evidence type="ECO:0000313" key="1">
    <source>
        <dbReference type="EMBL" id="TPX12716.1"/>
    </source>
</evidence>
<dbReference type="EMBL" id="SKBQ01000003">
    <property type="protein sequence ID" value="TPX12716.1"/>
    <property type="molecule type" value="Genomic_DNA"/>
</dbReference>